<dbReference type="AlphaFoldDB" id="A0A0A0BFQ7"/>
<evidence type="ECO:0000256" key="5">
    <source>
        <dbReference type="ARBA" id="ARBA00022827"/>
    </source>
</evidence>
<accession>A0A0A0BFQ7</accession>
<dbReference type="InterPro" id="IPR036188">
    <property type="entry name" value="FAD/NAD-bd_sf"/>
</dbReference>
<organism evidence="9 10">
    <name type="scientific">Methylophaga thiooxydans</name>
    <dbReference type="NCBI Taxonomy" id="392484"/>
    <lineage>
        <taxon>Bacteria</taxon>
        <taxon>Pseudomonadati</taxon>
        <taxon>Pseudomonadota</taxon>
        <taxon>Gammaproteobacteria</taxon>
        <taxon>Thiotrichales</taxon>
        <taxon>Piscirickettsiaceae</taxon>
        <taxon>Methylophaga</taxon>
    </lineage>
</organism>
<dbReference type="PRINTS" id="PR00420">
    <property type="entry name" value="RNGMNOXGNASE"/>
</dbReference>
<dbReference type="EC" id="1.14.13.-" evidence="9"/>
<protein>
    <submittedName>
        <fullName evidence="9">2-octaprenyl-6-methoxyphenol hydroxylase</fullName>
        <ecNumber evidence="9">1.14.13.-</ecNumber>
    </submittedName>
</protein>
<evidence type="ECO:0000313" key="9">
    <source>
        <dbReference type="EMBL" id="KGM07368.1"/>
    </source>
</evidence>
<evidence type="ECO:0000256" key="2">
    <source>
        <dbReference type="ARBA" id="ARBA00004749"/>
    </source>
</evidence>
<dbReference type="PANTHER" id="PTHR43876">
    <property type="entry name" value="UBIQUINONE BIOSYNTHESIS MONOOXYGENASE COQ6, MITOCHONDRIAL"/>
    <property type="match status" value="1"/>
</dbReference>
<evidence type="ECO:0000256" key="6">
    <source>
        <dbReference type="ARBA" id="ARBA00023002"/>
    </source>
</evidence>
<comment type="caution">
    <text evidence="9">The sequence shown here is derived from an EMBL/GenBank/DDBJ whole genome shotgun (WGS) entry which is preliminary data.</text>
</comment>
<dbReference type="Pfam" id="PF01494">
    <property type="entry name" value="FAD_binding_3"/>
    <property type="match status" value="1"/>
</dbReference>
<dbReference type="STRING" id="392484.LP43_0978"/>
<dbReference type="EMBL" id="JRQD01000002">
    <property type="protein sequence ID" value="KGM07368.1"/>
    <property type="molecule type" value="Genomic_DNA"/>
</dbReference>
<proteinExistence type="inferred from homology"/>
<keyword evidence="7" id="KW-0503">Monooxygenase</keyword>
<keyword evidence="6 9" id="KW-0560">Oxidoreductase</keyword>
<evidence type="ECO:0000256" key="1">
    <source>
        <dbReference type="ARBA" id="ARBA00001974"/>
    </source>
</evidence>
<dbReference type="InterPro" id="IPR010971">
    <property type="entry name" value="UbiH/COQ6"/>
</dbReference>
<dbReference type="PROSITE" id="PS01304">
    <property type="entry name" value="UBIH"/>
    <property type="match status" value="1"/>
</dbReference>
<dbReference type="InterPro" id="IPR051205">
    <property type="entry name" value="UbiH/COQ6_monooxygenase"/>
</dbReference>
<dbReference type="InterPro" id="IPR011295">
    <property type="entry name" value="UbiH"/>
</dbReference>
<dbReference type="GO" id="GO:0008681">
    <property type="term" value="F:2-octaprenyl-6-methoxyphenol hydroxylase activity"/>
    <property type="evidence" value="ECO:0007669"/>
    <property type="project" value="InterPro"/>
</dbReference>
<evidence type="ECO:0000259" key="8">
    <source>
        <dbReference type="Pfam" id="PF01494"/>
    </source>
</evidence>
<dbReference type="NCBIfam" id="TIGR01988">
    <property type="entry name" value="Ubi-OHases"/>
    <property type="match status" value="1"/>
</dbReference>
<name>A0A0A0BFQ7_9GAMM</name>
<evidence type="ECO:0000313" key="10">
    <source>
        <dbReference type="Proteomes" id="UP000029999"/>
    </source>
</evidence>
<comment type="cofactor">
    <cofactor evidence="1">
        <name>FAD</name>
        <dbReference type="ChEBI" id="CHEBI:57692"/>
    </cofactor>
</comment>
<dbReference type="GO" id="GO:0071949">
    <property type="term" value="F:FAD binding"/>
    <property type="evidence" value="ECO:0007669"/>
    <property type="project" value="InterPro"/>
</dbReference>
<dbReference type="RefSeq" id="WP_036312579.1">
    <property type="nucleotide sequence ID" value="NZ_JRQD01000002.1"/>
</dbReference>
<dbReference type="InterPro" id="IPR018168">
    <property type="entry name" value="Ubi_Hdrlase_CS"/>
</dbReference>
<dbReference type="SUPFAM" id="SSF51905">
    <property type="entry name" value="FAD/NAD(P)-binding domain"/>
    <property type="match status" value="1"/>
</dbReference>
<dbReference type="NCBIfam" id="TIGR01984">
    <property type="entry name" value="UbiH"/>
    <property type="match status" value="1"/>
</dbReference>
<dbReference type="InterPro" id="IPR002938">
    <property type="entry name" value="FAD-bd"/>
</dbReference>
<evidence type="ECO:0000256" key="4">
    <source>
        <dbReference type="ARBA" id="ARBA00022630"/>
    </source>
</evidence>
<sequence>MKQTEFDLLIVGGGMVGASLAIALENSELTIGLIETHPLKSNSQPSYDDRGIALSYGSQRIFDSMGLWSEIAAYATPIKQIHISDRGRFGVTRLSADAEHVPALGQVLLARELGFQLNQRLQQQANLTLLCPAQVEKLNQHTDAVELSLNTGQHYSAKLVVAADGKNSTIRQLLGIGSWQQHYQQTALTANISTDKKHQGWAYERFTDTGPLALLPMSENRSSLVWTVKTGEEKALLALSDADFLQRLQQRFGYRAGRFVRVGQRHSHPLTLMQADMPIQHRIVFIGNAAHSLHPIAGQGFNLGLRDVAVLAELLHNEHDDCGNMQILHCYQQWREQDQDHVVKATDDLVKLFSNDIKMLGHLRGAGLAIMDNLPFAKHWLAQKSMGLGQKQPRLGRGIQL</sequence>
<comment type="pathway">
    <text evidence="2">Cofactor biosynthesis; ubiquinone biosynthesis.</text>
</comment>
<keyword evidence="4" id="KW-0285">Flavoprotein</keyword>
<feature type="domain" description="FAD-binding" evidence="8">
    <location>
        <begin position="6"/>
        <end position="344"/>
    </location>
</feature>
<dbReference type="Gene3D" id="3.50.50.60">
    <property type="entry name" value="FAD/NAD(P)-binding domain"/>
    <property type="match status" value="2"/>
</dbReference>
<gene>
    <name evidence="9" type="ORF">LP43_0978</name>
</gene>
<evidence type="ECO:0000256" key="7">
    <source>
        <dbReference type="ARBA" id="ARBA00023033"/>
    </source>
</evidence>
<dbReference type="NCBIfam" id="NF004356">
    <property type="entry name" value="PRK05732.1"/>
    <property type="match status" value="1"/>
</dbReference>
<keyword evidence="5" id="KW-0274">FAD</keyword>
<dbReference type="Proteomes" id="UP000029999">
    <property type="component" value="Unassembled WGS sequence"/>
</dbReference>
<comment type="similarity">
    <text evidence="3">Belongs to the UbiH/COQ6 family.</text>
</comment>
<dbReference type="UniPathway" id="UPA00232"/>
<evidence type="ECO:0000256" key="3">
    <source>
        <dbReference type="ARBA" id="ARBA00005349"/>
    </source>
</evidence>
<reference evidence="9 10" key="1">
    <citation type="submission" date="2014-09" db="EMBL/GenBank/DDBJ databases">
        <authorList>
            <person name="Grob C."/>
            <person name="Taubert M."/>
            <person name="Howat A.M."/>
            <person name="Burns O.J."/>
            <person name="Dixon J.L."/>
            <person name="Chen Y."/>
            <person name="Murrell J.C."/>
        </authorList>
    </citation>
    <scope>NUCLEOTIDE SEQUENCE [LARGE SCALE GENOMIC DNA]</scope>
    <source>
        <strain evidence="9">L4</strain>
    </source>
</reference>
<dbReference type="PANTHER" id="PTHR43876:SF8">
    <property type="entry name" value="2-OCTAPRENYL-6-METHOXYPHENOL HYDROXYLASE"/>
    <property type="match status" value="1"/>
</dbReference>
<dbReference type="GO" id="GO:0006744">
    <property type="term" value="P:ubiquinone biosynthetic process"/>
    <property type="evidence" value="ECO:0007669"/>
    <property type="project" value="UniProtKB-UniPathway"/>
</dbReference>